<evidence type="ECO:0000313" key="2">
    <source>
        <dbReference type="EMBL" id="MEE4022308.1"/>
    </source>
</evidence>
<evidence type="ECO:0000259" key="1">
    <source>
        <dbReference type="Pfam" id="PF16571"/>
    </source>
</evidence>
<dbReference type="Pfam" id="PF16571">
    <property type="entry name" value="FBP_C"/>
    <property type="match status" value="1"/>
</dbReference>
<dbReference type="EMBL" id="JAZDUE010000003">
    <property type="protein sequence ID" value="MEE4022308.1"/>
    <property type="molecule type" value="Genomic_DNA"/>
</dbReference>
<dbReference type="Proteomes" id="UP001335729">
    <property type="component" value="Unassembled WGS sequence"/>
</dbReference>
<dbReference type="RefSeq" id="WP_330503630.1">
    <property type="nucleotide sequence ID" value="NZ_JAZDUE010000003.1"/>
</dbReference>
<evidence type="ECO:0000313" key="3">
    <source>
        <dbReference type="Proteomes" id="UP001335729"/>
    </source>
</evidence>
<sequence length="169" mass="18479">MHALTEAQIRACFVNSTRRERNSLTLPIGFDAIDWEKLLFLGWRDPKLPLVGYLVTPVDDEPVGVILRLGSSQPRTRPQCSLCEDVQLPNEVAFYSAKRGGAAGRKGDTLGALICSEFQCNSNVRAKPSKIFAGADPEGVRQQRIEGLGRRVERFARRVAGSPNAAGSV</sequence>
<keyword evidence="3" id="KW-1185">Reference proteome</keyword>
<dbReference type="InterPro" id="IPR032330">
    <property type="entry name" value="EF-G-binding_C"/>
</dbReference>
<comment type="caution">
    <text evidence="2">The sequence shown here is derived from an EMBL/GenBank/DDBJ whole genome shotgun (WGS) entry which is preliminary data.</text>
</comment>
<feature type="domain" description="Elongation factor G-binding protein C-terminal treble-clef zinc-finger" evidence="1">
    <location>
        <begin position="8"/>
        <end position="159"/>
    </location>
</feature>
<accession>A0ABU7MPQ9</accession>
<organism evidence="2 3">
    <name type="scientific">Gordonia prachuapensis</name>
    <dbReference type="NCBI Taxonomy" id="3115651"/>
    <lineage>
        <taxon>Bacteria</taxon>
        <taxon>Bacillati</taxon>
        <taxon>Actinomycetota</taxon>
        <taxon>Actinomycetes</taxon>
        <taxon>Mycobacteriales</taxon>
        <taxon>Gordoniaceae</taxon>
        <taxon>Gordonia</taxon>
    </lineage>
</organism>
<gene>
    <name evidence="2" type="ORF">V1Y59_04380</name>
</gene>
<proteinExistence type="predicted"/>
<protein>
    <submittedName>
        <fullName evidence="2">FBP domain-containing protein</fullName>
    </submittedName>
</protein>
<reference evidence="2 3" key="1">
    <citation type="submission" date="2024-01" db="EMBL/GenBank/DDBJ databases">
        <title>Draft genome sequence of Gordonia sp. PKS22-38.</title>
        <authorList>
            <person name="Suphannarot A."/>
            <person name="Mingma R."/>
        </authorList>
    </citation>
    <scope>NUCLEOTIDE SEQUENCE [LARGE SCALE GENOMIC DNA]</scope>
    <source>
        <strain evidence="2 3">PKS22-38</strain>
    </source>
</reference>
<name>A0ABU7MPQ9_9ACTN</name>